<dbReference type="InterPro" id="IPR004358">
    <property type="entry name" value="Sig_transdc_His_kin-like_C"/>
</dbReference>
<dbReference type="SMART" id="SM00388">
    <property type="entry name" value="HisKA"/>
    <property type="match status" value="1"/>
</dbReference>
<dbReference type="CDD" id="cd00075">
    <property type="entry name" value="HATPase"/>
    <property type="match status" value="1"/>
</dbReference>
<sequence>MRLKTILLTMALTLSGSILYATEDYKSSAEYTALRDSMSHAFNDGDSARFFPALKNLQSYLLKQKDMHAYYTQRCNEIVFLMNQQRIYEAYKCAQVMAKELREKKLDKEMYMAVNMLGHINRYCGNEKKAKECWYEALSMMEEQGYYSNMPPIYMNIVNVALDNNPAEADSLLERAKCIAEKHSKERVFDIVTRRTASYFTRGDMDKFLEGYKAYKEGEARGESSVHGRLLEVYYQCYLGNTDEAVKMAREDLGDEGLDAIVMIYEKAGRWKEAYEALKQDYATSDSIDNVVLTNSMLGIREQVRMYEMEREASNTKMITLTATMGALLLLLMALFYIVQARKRHTLELEKAYKRAMESEEMKRAFIRNISHEIRTPLNIISGFAQVIANPDLVENVSDRQHMAEVMQQNAQRMTQLIDEIIGLSLIESTKKMNQEDHTHINSLLRSLIKHHAKEVLPGIEMKFETTLSDSFTLRTNKNMLKRILNSLLDNARKYTIEGYIKLSAESDGRMLSISVEDTGSGIPAKEAEHVFERFVKLDSFKEGIGLGLPLSRKFAEQLGGTVTLDTKYTKGARFIVRLPIHT</sequence>
<evidence type="ECO:0000256" key="2">
    <source>
        <dbReference type="ARBA" id="ARBA00012438"/>
    </source>
</evidence>
<dbReference type="InterPro" id="IPR003594">
    <property type="entry name" value="HATPase_dom"/>
</dbReference>
<feature type="signal peptide" evidence="8">
    <location>
        <begin position="1"/>
        <end position="20"/>
    </location>
</feature>
<dbReference type="EMBL" id="FNUV01000001">
    <property type="protein sequence ID" value="SEF41993.1"/>
    <property type="molecule type" value="Genomic_DNA"/>
</dbReference>
<dbReference type="PANTHER" id="PTHR43711:SF26">
    <property type="entry name" value="SENSOR HISTIDINE KINASE RCSC"/>
    <property type="match status" value="1"/>
</dbReference>
<dbReference type="EC" id="2.7.13.3" evidence="2"/>
<keyword evidence="7" id="KW-1133">Transmembrane helix</keyword>
<reference evidence="10 11" key="1">
    <citation type="submission" date="2016-10" db="EMBL/GenBank/DDBJ databases">
        <authorList>
            <person name="de Groot N.N."/>
        </authorList>
    </citation>
    <scope>NUCLEOTIDE SEQUENCE [LARGE SCALE GENOMIC DNA]</scope>
    <source>
        <strain evidence="10 11">AR32</strain>
    </source>
</reference>
<dbReference type="Gene3D" id="1.10.287.130">
    <property type="match status" value="1"/>
</dbReference>
<dbReference type="InterPro" id="IPR003661">
    <property type="entry name" value="HisK_dim/P_dom"/>
</dbReference>
<keyword evidence="5 10" id="KW-0418">Kinase</keyword>
<proteinExistence type="predicted"/>
<feature type="chain" id="PRO_5009283430" description="histidine kinase" evidence="8">
    <location>
        <begin position="21"/>
        <end position="583"/>
    </location>
</feature>
<dbReference type="FunFam" id="1.10.287.130:FF:000001">
    <property type="entry name" value="Two-component sensor histidine kinase"/>
    <property type="match status" value="1"/>
</dbReference>
<accession>A0A1H5RUG3</accession>
<dbReference type="CDD" id="cd00082">
    <property type="entry name" value="HisKA"/>
    <property type="match status" value="1"/>
</dbReference>
<dbReference type="Pfam" id="PF02518">
    <property type="entry name" value="HATPase_c"/>
    <property type="match status" value="1"/>
</dbReference>
<dbReference type="Gene3D" id="3.30.565.10">
    <property type="entry name" value="Histidine kinase-like ATPase, C-terminal domain"/>
    <property type="match status" value="1"/>
</dbReference>
<dbReference type="InterPro" id="IPR036097">
    <property type="entry name" value="HisK_dim/P_sf"/>
</dbReference>
<keyword evidence="8" id="KW-0732">Signal</keyword>
<evidence type="ECO:0000313" key="11">
    <source>
        <dbReference type="Proteomes" id="UP000236735"/>
    </source>
</evidence>
<dbReference type="InterPro" id="IPR036890">
    <property type="entry name" value="HATPase_C_sf"/>
</dbReference>
<evidence type="ECO:0000256" key="7">
    <source>
        <dbReference type="SAM" id="Phobius"/>
    </source>
</evidence>
<dbReference type="GO" id="GO:0000155">
    <property type="term" value="F:phosphorelay sensor kinase activity"/>
    <property type="evidence" value="ECO:0007669"/>
    <property type="project" value="InterPro"/>
</dbReference>
<keyword evidence="4" id="KW-0808">Transferase</keyword>
<comment type="catalytic activity">
    <reaction evidence="1">
        <text>ATP + protein L-histidine = ADP + protein N-phospho-L-histidine.</text>
        <dbReference type="EC" id="2.7.13.3"/>
    </reaction>
</comment>
<dbReference type="SUPFAM" id="SSF55874">
    <property type="entry name" value="ATPase domain of HSP90 chaperone/DNA topoisomerase II/histidine kinase"/>
    <property type="match status" value="1"/>
</dbReference>
<name>A0A1H5RUG3_XYLRU</name>
<dbReference type="InterPro" id="IPR050736">
    <property type="entry name" value="Sensor_HK_Regulatory"/>
</dbReference>
<protein>
    <recommendedName>
        <fullName evidence="2">histidine kinase</fullName>
        <ecNumber evidence="2">2.7.13.3</ecNumber>
    </recommendedName>
</protein>
<evidence type="ECO:0000256" key="1">
    <source>
        <dbReference type="ARBA" id="ARBA00000085"/>
    </source>
</evidence>
<keyword evidence="7" id="KW-0472">Membrane</keyword>
<dbReference type="Proteomes" id="UP000236735">
    <property type="component" value="Unassembled WGS sequence"/>
</dbReference>
<dbReference type="SUPFAM" id="SSF48452">
    <property type="entry name" value="TPR-like"/>
    <property type="match status" value="1"/>
</dbReference>
<evidence type="ECO:0000313" key="10">
    <source>
        <dbReference type="EMBL" id="SEF41993.1"/>
    </source>
</evidence>
<dbReference type="PRINTS" id="PR00344">
    <property type="entry name" value="BCTRLSENSOR"/>
</dbReference>
<feature type="domain" description="Histidine kinase" evidence="9">
    <location>
        <begin position="369"/>
        <end position="583"/>
    </location>
</feature>
<evidence type="ECO:0000256" key="4">
    <source>
        <dbReference type="ARBA" id="ARBA00022679"/>
    </source>
</evidence>
<dbReference type="Gene3D" id="1.25.40.10">
    <property type="entry name" value="Tetratricopeptide repeat domain"/>
    <property type="match status" value="1"/>
</dbReference>
<dbReference type="SUPFAM" id="SSF47384">
    <property type="entry name" value="Homodimeric domain of signal transducing histidine kinase"/>
    <property type="match status" value="1"/>
</dbReference>
<evidence type="ECO:0000256" key="6">
    <source>
        <dbReference type="ARBA" id="ARBA00023012"/>
    </source>
</evidence>
<dbReference type="AlphaFoldDB" id="A0A1H5RUG3"/>
<gene>
    <name evidence="10" type="ORF">SAMN05216354_0341</name>
</gene>
<dbReference type="PROSITE" id="PS50109">
    <property type="entry name" value="HIS_KIN"/>
    <property type="match status" value="1"/>
</dbReference>
<feature type="transmembrane region" description="Helical" evidence="7">
    <location>
        <begin position="318"/>
        <end position="339"/>
    </location>
</feature>
<dbReference type="PANTHER" id="PTHR43711">
    <property type="entry name" value="TWO-COMPONENT HISTIDINE KINASE"/>
    <property type="match status" value="1"/>
</dbReference>
<dbReference type="InterPro" id="IPR005467">
    <property type="entry name" value="His_kinase_dom"/>
</dbReference>
<evidence type="ECO:0000256" key="5">
    <source>
        <dbReference type="ARBA" id="ARBA00022777"/>
    </source>
</evidence>
<dbReference type="InterPro" id="IPR011990">
    <property type="entry name" value="TPR-like_helical_dom_sf"/>
</dbReference>
<organism evidence="10 11">
    <name type="scientific">Xylanibacter ruminicola</name>
    <name type="common">Prevotella ruminicola</name>
    <dbReference type="NCBI Taxonomy" id="839"/>
    <lineage>
        <taxon>Bacteria</taxon>
        <taxon>Pseudomonadati</taxon>
        <taxon>Bacteroidota</taxon>
        <taxon>Bacteroidia</taxon>
        <taxon>Bacteroidales</taxon>
        <taxon>Prevotellaceae</taxon>
        <taxon>Xylanibacter</taxon>
    </lineage>
</organism>
<evidence type="ECO:0000259" key="9">
    <source>
        <dbReference type="PROSITE" id="PS50109"/>
    </source>
</evidence>
<dbReference type="Pfam" id="PF00512">
    <property type="entry name" value="HisKA"/>
    <property type="match status" value="1"/>
</dbReference>
<keyword evidence="6" id="KW-0902">Two-component regulatory system</keyword>
<dbReference type="SMART" id="SM00387">
    <property type="entry name" value="HATPase_c"/>
    <property type="match status" value="1"/>
</dbReference>
<evidence type="ECO:0000256" key="3">
    <source>
        <dbReference type="ARBA" id="ARBA00022553"/>
    </source>
</evidence>
<evidence type="ECO:0000256" key="8">
    <source>
        <dbReference type="SAM" id="SignalP"/>
    </source>
</evidence>
<keyword evidence="3" id="KW-0597">Phosphoprotein</keyword>
<keyword evidence="7" id="KW-0812">Transmembrane</keyword>